<dbReference type="InterPro" id="IPR022121">
    <property type="entry name" value="Peptidase_M73_camelysin"/>
</dbReference>
<dbReference type="Pfam" id="PF12389">
    <property type="entry name" value="Peptidase_M73"/>
    <property type="match status" value="1"/>
</dbReference>
<accession>A0ABZ2ND16</accession>
<proteinExistence type="predicted"/>
<keyword evidence="2" id="KW-1185">Reference proteome</keyword>
<dbReference type="RefSeq" id="WP_338777094.1">
    <property type="nucleotide sequence ID" value="NZ_CP147407.1"/>
</dbReference>
<gene>
    <name evidence="1" type="ORF">WCV65_13320</name>
</gene>
<name>A0ABZ2ND16_9BACI</name>
<sequence>MGVKKKLGLGLASAALGFSLIGGGTYAYFNDTAEAASSFAAGTLDLNVNPETIIDVKNIKPGDKMDRAFKLVNSGTLDIKKVLLTTEYTVTNKAGAAVNVNDLGKSIRVNFLWNADKLNDVIYSTTLDELKDEDPNVIDKNVFTPLMERKGLKAGTTDDLFVQFEFVDNNEEQNEFQGDSVTLKWKFEGRHGKGEEL</sequence>
<dbReference type="InterPro" id="IPR023833">
    <property type="entry name" value="Signal_pept_SipW-depend-type"/>
</dbReference>
<dbReference type="EMBL" id="CP147407">
    <property type="protein sequence ID" value="WXB95541.1"/>
    <property type="molecule type" value="Genomic_DNA"/>
</dbReference>
<evidence type="ECO:0000313" key="2">
    <source>
        <dbReference type="Proteomes" id="UP001377337"/>
    </source>
</evidence>
<evidence type="ECO:0000313" key="1">
    <source>
        <dbReference type="EMBL" id="WXB95541.1"/>
    </source>
</evidence>
<protein>
    <submittedName>
        <fullName evidence="1">TasA family protein</fullName>
    </submittedName>
</protein>
<reference evidence="1 2" key="1">
    <citation type="submission" date="2024-02" db="EMBL/GenBank/DDBJ databases">
        <title>Seven novel Bacillus-like species.</title>
        <authorList>
            <person name="Liu G."/>
        </authorList>
    </citation>
    <scope>NUCLEOTIDE SEQUENCE [LARGE SCALE GENOMIC DNA]</scope>
    <source>
        <strain evidence="1 2">FJAT-52054</strain>
    </source>
</reference>
<dbReference type="Proteomes" id="UP001377337">
    <property type="component" value="Chromosome"/>
</dbReference>
<organism evidence="1 2">
    <name type="scientific">Metabacillus sediminis</name>
    <dbReference type="NCBI Taxonomy" id="3117746"/>
    <lineage>
        <taxon>Bacteria</taxon>
        <taxon>Bacillati</taxon>
        <taxon>Bacillota</taxon>
        <taxon>Bacilli</taxon>
        <taxon>Bacillales</taxon>
        <taxon>Bacillaceae</taxon>
        <taxon>Metabacillus</taxon>
    </lineage>
</organism>
<dbReference type="NCBIfam" id="TIGR04088">
    <property type="entry name" value="cognate_SipW"/>
    <property type="match status" value="1"/>
</dbReference>